<dbReference type="EMBL" id="BGPR01001236">
    <property type="protein sequence ID" value="GBM48991.1"/>
    <property type="molecule type" value="Genomic_DNA"/>
</dbReference>
<evidence type="ECO:0000313" key="2">
    <source>
        <dbReference type="Proteomes" id="UP000499080"/>
    </source>
</evidence>
<proteinExistence type="predicted"/>
<dbReference type="InterPro" id="IPR052709">
    <property type="entry name" value="Transposase-MT_Hybrid"/>
</dbReference>
<evidence type="ECO:0000313" key="1">
    <source>
        <dbReference type="EMBL" id="GBM48991.1"/>
    </source>
</evidence>
<dbReference type="PANTHER" id="PTHR46060">
    <property type="entry name" value="MARINER MOS1 TRANSPOSASE-LIKE PROTEIN"/>
    <property type="match status" value="1"/>
</dbReference>
<organism evidence="1 2">
    <name type="scientific">Araneus ventricosus</name>
    <name type="common">Orbweaver spider</name>
    <name type="synonym">Epeira ventricosa</name>
    <dbReference type="NCBI Taxonomy" id="182803"/>
    <lineage>
        <taxon>Eukaryota</taxon>
        <taxon>Metazoa</taxon>
        <taxon>Ecdysozoa</taxon>
        <taxon>Arthropoda</taxon>
        <taxon>Chelicerata</taxon>
        <taxon>Arachnida</taxon>
        <taxon>Araneae</taxon>
        <taxon>Araneomorphae</taxon>
        <taxon>Entelegynae</taxon>
        <taxon>Araneoidea</taxon>
        <taxon>Araneidae</taxon>
        <taxon>Araneus</taxon>
    </lineage>
</organism>
<accession>A0A4Y2G6I6</accession>
<dbReference type="AlphaFoldDB" id="A0A4Y2G6I6"/>
<comment type="caution">
    <text evidence="1">The sequence shown here is derived from an EMBL/GenBank/DDBJ whole genome shotgun (WGS) entry which is preliminary data.</text>
</comment>
<dbReference type="PANTHER" id="PTHR46060:SF3">
    <property type="entry name" value="PROTEIN GVQW3"/>
    <property type="match status" value="1"/>
</dbReference>
<evidence type="ECO:0008006" key="3">
    <source>
        <dbReference type="Google" id="ProtNLM"/>
    </source>
</evidence>
<name>A0A4Y2G6I6_ARAVE</name>
<protein>
    <recommendedName>
        <fullName evidence="3">Histone-lysine N-methyltransferase SETMAR</fullName>
    </recommendedName>
</protein>
<keyword evidence="2" id="KW-1185">Reference proteome</keyword>
<sequence>MYVHPDAKAGRSDDNAHPHNVAVTQQLLEQFKSDVSDYPAFSPDLATNYFRLFPELKLGGQSFQKNEEIQSNAKAHLTSLAGTFFEEGIVNLVHRYDKCLNLRGCRKVAMFEHNF</sequence>
<dbReference type="OrthoDB" id="9970333at2759"/>
<reference evidence="1 2" key="1">
    <citation type="journal article" date="2019" name="Sci. Rep.">
        <title>Orb-weaving spider Araneus ventricosus genome elucidates the spidroin gene catalogue.</title>
        <authorList>
            <person name="Kono N."/>
            <person name="Nakamura H."/>
            <person name="Ohtoshi R."/>
            <person name="Moran D.A.P."/>
            <person name="Shinohara A."/>
            <person name="Yoshida Y."/>
            <person name="Fujiwara M."/>
            <person name="Mori M."/>
            <person name="Tomita M."/>
            <person name="Arakawa K."/>
        </authorList>
    </citation>
    <scope>NUCLEOTIDE SEQUENCE [LARGE SCALE GENOMIC DNA]</scope>
</reference>
<dbReference type="Proteomes" id="UP000499080">
    <property type="component" value="Unassembled WGS sequence"/>
</dbReference>
<dbReference type="Gene3D" id="3.30.420.10">
    <property type="entry name" value="Ribonuclease H-like superfamily/Ribonuclease H"/>
    <property type="match status" value="1"/>
</dbReference>
<gene>
    <name evidence="1" type="ORF">AVEN_55203_1</name>
</gene>
<dbReference type="InterPro" id="IPR036397">
    <property type="entry name" value="RNaseH_sf"/>
</dbReference>
<dbReference type="GO" id="GO:0003676">
    <property type="term" value="F:nucleic acid binding"/>
    <property type="evidence" value="ECO:0007669"/>
    <property type="project" value="InterPro"/>
</dbReference>